<dbReference type="PANTHER" id="PTHR43479:SF11">
    <property type="entry name" value="ACREF_ENVCD OPERON REPRESSOR-RELATED"/>
    <property type="match status" value="1"/>
</dbReference>
<organism evidence="6 7">
    <name type="scientific">Chryseosolibacter histidini</name>
    <dbReference type="NCBI Taxonomy" id="2782349"/>
    <lineage>
        <taxon>Bacteria</taxon>
        <taxon>Pseudomonadati</taxon>
        <taxon>Bacteroidota</taxon>
        <taxon>Cytophagia</taxon>
        <taxon>Cytophagales</taxon>
        <taxon>Chryseotaleaceae</taxon>
        <taxon>Chryseosolibacter</taxon>
    </lineage>
</organism>
<dbReference type="SUPFAM" id="SSF48498">
    <property type="entry name" value="Tetracyclin repressor-like, C-terminal domain"/>
    <property type="match status" value="1"/>
</dbReference>
<keyword evidence="2 4" id="KW-0238">DNA-binding</keyword>
<dbReference type="InterPro" id="IPR036271">
    <property type="entry name" value="Tet_transcr_reg_TetR-rel_C_sf"/>
</dbReference>
<dbReference type="GO" id="GO:0003677">
    <property type="term" value="F:DNA binding"/>
    <property type="evidence" value="ECO:0007669"/>
    <property type="project" value="UniProtKB-UniRule"/>
</dbReference>
<dbReference type="SUPFAM" id="SSF46689">
    <property type="entry name" value="Homeodomain-like"/>
    <property type="match status" value="1"/>
</dbReference>
<name>A0AAP2GRF8_9BACT</name>
<evidence type="ECO:0000256" key="2">
    <source>
        <dbReference type="ARBA" id="ARBA00023125"/>
    </source>
</evidence>
<dbReference type="InterPro" id="IPR001647">
    <property type="entry name" value="HTH_TetR"/>
</dbReference>
<dbReference type="Proteomes" id="UP001319200">
    <property type="component" value="Unassembled WGS sequence"/>
</dbReference>
<dbReference type="PANTHER" id="PTHR43479">
    <property type="entry name" value="ACREF/ENVCD OPERON REPRESSOR-RELATED"/>
    <property type="match status" value="1"/>
</dbReference>
<dbReference type="RefSeq" id="WP_254169810.1">
    <property type="nucleotide sequence ID" value="NZ_JAHESF010000058.1"/>
</dbReference>
<keyword evidence="1" id="KW-0805">Transcription regulation</keyword>
<evidence type="ECO:0000313" key="6">
    <source>
        <dbReference type="EMBL" id="MBT1701123.1"/>
    </source>
</evidence>
<keyword evidence="7" id="KW-1185">Reference proteome</keyword>
<dbReference type="Pfam" id="PF13305">
    <property type="entry name" value="TetR_C_33"/>
    <property type="match status" value="1"/>
</dbReference>
<reference evidence="6 7" key="1">
    <citation type="submission" date="2021-05" db="EMBL/GenBank/DDBJ databases">
        <title>A Polyphasic approach of four new species of the genus Ohtaekwangia: Ohtaekwangia histidinii sp. nov., Ohtaekwangia cretensis sp. nov., Ohtaekwangia indiensis sp. nov., Ohtaekwangia reichenbachii sp. nov. from diverse environment.</title>
        <authorList>
            <person name="Octaviana S."/>
        </authorList>
    </citation>
    <scope>NUCLEOTIDE SEQUENCE [LARGE SCALE GENOMIC DNA]</scope>
    <source>
        <strain evidence="6 7">PWU4</strain>
    </source>
</reference>
<sequence length="211" mass="24172">MGVAERKERHKEELKKEILMAAKELFMEKGYEATSIRNIAEKIEYSPATVYLYYKDKDEIMHALHQEGFKMLVAYFGTLNTIPEPFGRLIAMGRAYIQFAMENPEMYELIFVMKDPIDHVASCADDSWDEGDRAYDVLFQTVVECQKSGDFQGFEPHGLSFTIWSTMHGLCSLRISGHLGHVAEASKVKPDVDSLMTYTFETFTGVLEKIR</sequence>
<proteinExistence type="predicted"/>
<dbReference type="InterPro" id="IPR050624">
    <property type="entry name" value="HTH-type_Tx_Regulator"/>
</dbReference>
<keyword evidence="3" id="KW-0804">Transcription</keyword>
<feature type="domain" description="HTH tetR-type" evidence="5">
    <location>
        <begin position="12"/>
        <end position="72"/>
    </location>
</feature>
<evidence type="ECO:0000313" key="7">
    <source>
        <dbReference type="Proteomes" id="UP001319200"/>
    </source>
</evidence>
<feature type="DNA-binding region" description="H-T-H motif" evidence="4">
    <location>
        <begin position="35"/>
        <end position="54"/>
    </location>
</feature>
<evidence type="ECO:0000256" key="4">
    <source>
        <dbReference type="PROSITE-ProRule" id="PRU00335"/>
    </source>
</evidence>
<dbReference type="PROSITE" id="PS50977">
    <property type="entry name" value="HTH_TETR_2"/>
    <property type="match status" value="1"/>
</dbReference>
<protein>
    <submittedName>
        <fullName evidence="6">TetR/AcrR family transcriptional regulator</fullName>
    </submittedName>
</protein>
<accession>A0AAP2GRF8</accession>
<evidence type="ECO:0000259" key="5">
    <source>
        <dbReference type="PROSITE" id="PS50977"/>
    </source>
</evidence>
<dbReference type="PRINTS" id="PR00455">
    <property type="entry name" value="HTHTETR"/>
</dbReference>
<dbReference type="InterPro" id="IPR025996">
    <property type="entry name" value="MT1864/Rv1816-like_C"/>
</dbReference>
<dbReference type="Gene3D" id="1.10.357.10">
    <property type="entry name" value="Tetracycline Repressor, domain 2"/>
    <property type="match status" value="1"/>
</dbReference>
<dbReference type="EMBL" id="JAHESF010000058">
    <property type="protein sequence ID" value="MBT1701123.1"/>
    <property type="molecule type" value="Genomic_DNA"/>
</dbReference>
<dbReference type="AlphaFoldDB" id="A0AAP2GRF8"/>
<gene>
    <name evidence="6" type="ORF">KK083_29795</name>
</gene>
<comment type="caution">
    <text evidence="6">The sequence shown here is derived from an EMBL/GenBank/DDBJ whole genome shotgun (WGS) entry which is preliminary data.</text>
</comment>
<evidence type="ECO:0000256" key="1">
    <source>
        <dbReference type="ARBA" id="ARBA00023015"/>
    </source>
</evidence>
<dbReference type="Pfam" id="PF00440">
    <property type="entry name" value="TetR_N"/>
    <property type="match status" value="1"/>
</dbReference>
<evidence type="ECO:0000256" key="3">
    <source>
        <dbReference type="ARBA" id="ARBA00023163"/>
    </source>
</evidence>
<dbReference type="InterPro" id="IPR009057">
    <property type="entry name" value="Homeodomain-like_sf"/>
</dbReference>